<dbReference type="PANTHER" id="PTHR31190">
    <property type="entry name" value="DNA-BINDING DOMAIN"/>
    <property type="match status" value="1"/>
</dbReference>
<dbReference type="SUPFAM" id="SSF54171">
    <property type="entry name" value="DNA-binding domain"/>
    <property type="match status" value="2"/>
</dbReference>
<gene>
    <name evidence="7" type="ORF">HAX54_047080</name>
</gene>
<dbReference type="CDD" id="cd00018">
    <property type="entry name" value="AP2"/>
    <property type="match status" value="2"/>
</dbReference>
<dbReference type="InterPro" id="IPR036955">
    <property type="entry name" value="AP2/ERF_dom_sf"/>
</dbReference>
<evidence type="ECO:0000259" key="6">
    <source>
        <dbReference type="PROSITE" id="PS51032"/>
    </source>
</evidence>
<dbReference type="PANTHER" id="PTHR31190:SF453">
    <property type="entry name" value="ERF1"/>
    <property type="match status" value="1"/>
</dbReference>
<feature type="domain" description="AP2/ERF" evidence="6">
    <location>
        <begin position="269"/>
        <end position="329"/>
    </location>
</feature>
<dbReference type="SMART" id="SM00380">
    <property type="entry name" value="AP2"/>
    <property type="match status" value="2"/>
</dbReference>
<proteinExistence type="predicted"/>
<dbReference type="Proteomes" id="UP000823775">
    <property type="component" value="Unassembled WGS sequence"/>
</dbReference>
<comment type="caution">
    <text evidence="7">The sequence shown here is derived from an EMBL/GenBank/DDBJ whole genome shotgun (WGS) entry which is preliminary data.</text>
</comment>
<evidence type="ECO:0000256" key="3">
    <source>
        <dbReference type="ARBA" id="ARBA00023125"/>
    </source>
</evidence>
<comment type="subcellular location">
    <subcellularLocation>
        <location evidence="1">Nucleus</location>
    </subcellularLocation>
</comment>
<organism evidence="7 8">
    <name type="scientific">Datura stramonium</name>
    <name type="common">Jimsonweed</name>
    <name type="synonym">Common thornapple</name>
    <dbReference type="NCBI Taxonomy" id="4076"/>
    <lineage>
        <taxon>Eukaryota</taxon>
        <taxon>Viridiplantae</taxon>
        <taxon>Streptophyta</taxon>
        <taxon>Embryophyta</taxon>
        <taxon>Tracheophyta</taxon>
        <taxon>Spermatophyta</taxon>
        <taxon>Magnoliopsida</taxon>
        <taxon>eudicotyledons</taxon>
        <taxon>Gunneridae</taxon>
        <taxon>Pentapetalae</taxon>
        <taxon>asterids</taxon>
        <taxon>lamiids</taxon>
        <taxon>Solanales</taxon>
        <taxon>Solanaceae</taxon>
        <taxon>Solanoideae</taxon>
        <taxon>Datureae</taxon>
        <taxon>Datura</taxon>
    </lineage>
</organism>
<accession>A0ABS8WLM3</accession>
<name>A0ABS8WLM3_DATST</name>
<evidence type="ECO:0000256" key="2">
    <source>
        <dbReference type="ARBA" id="ARBA00023015"/>
    </source>
</evidence>
<evidence type="ECO:0000313" key="8">
    <source>
        <dbReference type="Proteomes" id="UP000823775"/>
    </source>
</evidence>
<protein>
    <recommendedName>
        <fullName evidence="6">AP2/ERF domain-containing protein</fullName>
    </recommendedName>
</protein>
<dbReference type="InterPro" id="IPR016177">
    <property type="entry name" value="DNA-bd_dom_sf"/>
</dbReference>
<feature type="domain" description="AP2/ERF" evidence="6">
    <location>
        <begin position="69"/>
        <end position="129"/>
    </location>
</feature>
<sequence>MMQPLIFSTDEVFDVSNILCYDSLEHDFCENSEISPTFNHSITTTIGSSQILNDTTEERGVDAPPKWRRYRGVRRRPWGKFAAEIRDPTRKGNNNRVWLGTYETPEDAALAYDRAAYKMRGARALLNFPHLIGSNVADLNRVKPKRRLVNNSLSDEILASPTPSPKRRNVELINSLAKANLNSHCIMESKEVHGVVIRAVLASQFTDAFYEVFDLSNILCYDSLEHDFCENAEISPIFNHNITTTIGSSQILNDTTEERGGDAPPKWRRYRGVRRRPWGKFAAEIRDPTRKGNNNRVWLGTYETPEDAALAYDRAAYKMRGARALLNFPHLIGSNVADLNRVKPKRRLVNNSLSDEISGSPTPSPKRRNVELINSLAKANLNSHCIMERFELATLA</sequence>
<reference evidence="7 8" key="1">
    <citation type="journal article" date="2021" name="BMC Genomics">
        <title>Datura genome reveals duplications of psychoactive alkaloid biosynthetic genes and high mutation rate following tissue culture.</title>
        <authorList>
            <person name="Rajewski A."/>
            <person name="Carter-House D."/>
            <person name="Stajich J."/>
            <person name="Litt A."/>
        </authorList>
    </citation>
    <scope>NUCLEOTIDE SEQUENCE [LARGE SCALE GENOMIC DNA]</scope>
    <source>
        <strain evidence="7">AR-01</strain>
    </source>
</reference>
<keyword evidence="5" id="KW-0539">Nucleus</keyword>
<dbReference type="EMBL" id="JACEIK010007536">
    <property type="protein sequence ID" value="MCE3050380.1"/>
    <property type="molecule type" value="Genomic_DNA"/>
</dbReference>
<dbReference type="PROSITE" id="PS51032">
    <property type="entry name" value="AP2_ERF"/>
    <property type="match status" value="2"/>
</dbReference>
<dbReference type="Pfam" id="PF00847">
    <property type="entry name" value="AP2"/>
    <property type="match status" value="2"/>
</dbReference>
<keyword evidence="8" id="KW-1185">Reference proteome</keyword>
<evidence type="ECO:0000256" key="1">
    <source>
        <dbReference type="ARBA" id="ARBA00004123"/>
    </source>
</evidence>
<evidence type="ECO:0000256" key="4">
    <source>
        <dbReference type="ARBA" id="ARBA00023163"/>
    </source>
</evidence>
<keyword evidence="4" id="KW-0804">Transcription</keyword>
<dbReference type="Gene3D" id="3.30.730.10">
    <property type="entry name" value="AP2/ERF domain"/>
    <property type="match status" value="2"/>
</dbReference>
<evidence type="ECO:0000313" key="7">
    <source>
        <dbReference type="EMBL" id="MCE3050380.1"/>
    </source>
</evidence>
<keyword evidence="3" id="KW-0238">DNA-binding</keyword>
<dbReference type="InterPro" id="IPR044808">
    <property type="entry name" value="ERF_plant"/>
</dbReference>
<keyword evidence="2" id="KW-0805">Transcription regulation</keyword>
<dbReference type="PRINTS" id="PR00367">
    <property type="entry name" value="ETHRSPELEMNT"/>
</dbReference>
<evidence type="ECO:0000256" key="5">
    <source>
        <dbReference type="ARBA" id="ARBA00023242"/>
    </source>
</evidence>
<dbReference type="InterPro" id="IPR001471">
    <property type="entry name" value="AP2/ERF_dom"/>
</dbReference>